<evidence type="ECO:0000313" key="2">
    <source>
        <dbReference type="Proteomes" id="UP001620626"/>
    </source>
</evidence>
<comment type="caution">
    <text evidence="1">The sequence shown here is derived from an EMBL/GenBank/DDBJ whole genome shotgun (WGS) entry which is preliminary data.</text>
</comment>
<evidence type="ECO:0008006" key="3">
    <source>
        <dbReference type="Google" id="ProtNLM"/>
    </source>
</evidence>
<dbReference type="AlphaFoldDB" id="A0ABD2L007"/>
<accession>A0ABD2L007</accession>
<dbReference type="PANTHER" id="PTHR12975:SF6">
    <property type="entry name" value="TRAFFICKING PROTEIN PARTICLE COMPLEX SUBUNIT 8"/>
    <property type="match status" value="1"/>
</dbReference>
<proteinExistence type="predicted"/>
<gene>
    <name evidence="1" type="ORF">niasHT_015415</name>
</gene>
<dbReference type="PANTHER" id="PTHR12975">
    <property type="entry name" value="TRANSPORT PROTEIN TRAPP"/>
    <property type="match status" value="1"/>
</dbReference>
<dbReference type="InterPro" id="IPR024420">
    <property type="entry name" value="TRAPP_III_complex_Trs85"/>
</dbReference>
<keyword evidence="2" id="KW-1185">Reference proteome</keyword>
<evidence type="ECO:0000313" key="1">
    <source>
        <dbReference type="EMBL" id="KAL3108493.1"/>
    </source>
</evidence>
<dbReference type="Proteomes" id="UP001620626">
    <property type="component" value="Unassembled WGS sequence"/>
</dbReference>
<reference evidence="1 2" key="1">
    <citation type="submission" date="2024-10" db="EMBL/GenBank/DDBJ databases">
        <authorList>
            <person name="Kim D."/>
        </authorList>
    </citation>
    <scope>NUCLEOTIDE SEQUENCE [LARGE SCALE GENOMIC DNA]</scope>
    <source>
        <strain evidence="1">BH-2024</strain>
    </source>
</reference>
<sequence>MSCADLLEGPGVFCPLVAVLATDGANNSVGKNGLNFGDLLLPFSCTEILIRDPLGQNVSHRLRLDFRDIRRKGFLLENTVFRFVLQESVLEHSAESNYKYDGQSILSKTFYSTFIHWLEPAEHEFLRAYIGCIFVASTTESDPLKAFEELDLAQRHEQQGNASGTRLSPAFCALPKWLFEQAIFKYYVLLHDNANPSDGDKHKQLFSTLCERYGPNNCHFLNVNSTNPVRAASDIIPDLWQPILARNGRGLNSGIELARKNLIPSSKAMQNIQSNDLTVLSPTFPPQTQQQHAIASTTASQLYTSQPIVVPFNSTNNENNTNEVVNYHPLQFDKANGGIASAHSVQQNSAPAKSNTAQGTEWSSHTMKLPCNDLPTFGLWMDIEDRQRLRRMVDEMCTKALVPFVEKRLTELHESVVNRKSLTKSTFSNMRKWLGGATANVVGALHAEQQQQSIAVSYASDSIELQMRRMADLAFLFGLYGFAYQTYQSLKKEFANDQAWLHHAGALEMAALSSFMSDWKLFSDQPDSSTSKSIVWLRKQYPQRYTDNAIHYYANVCRVPFLALRALMNSSQILCRLELFEEAAQQMISVGASLQLNSDLFDAILLEHAARLYFMAGNRKRKVSFYLATAAIRISRFLGTKAAQQHFQLMADGGGSAMSPMQDENPKINRWNLLRLLYHDVLQSSTIANNGWRWAEEYLLCLYMSCF</sequence>
<name>A0ABD2L007_9BILA</name>
<protein>
    <recommendedName>
        <fullName evidence="3">Trafficking protein particle complex subunit 8</fullName>
    </recommendedName>
</protein>
<dbReference type="Pfam" id="PF12739">
    <property type="entry name" value="TRAPPC-Trs85"/>
    <property type="match status" value="1"/>
</dbReference>
<organism evidence="1 2">
    <name type="scientific">Heterodera trifolii</name>
    <dbReference type="NCBI Taxonomy" id="157864"/>
    <lineage>
        <taxon>Eukaryota</taxon>
        <taxon>Metazoa</taxon>
        <taxon>Ecdysozoa</taxon>
        <taxon>Nematoda</taxon>
        <taxon>Chromadorea</taxon>
        <taxon>Rhabditida</taxon>
        <taxon>Tylenchina</taxon>
        <taxon>Tylenchomorpha</taxon>
        <taxon>Tylenchoidea</taxon>
        <taxon>Heteroderidae</taxon>
        <taxon>Heteroderinae</taxon>
        <taxon>Heterodera</taxon>
    </lineage>
</organism>
<dbReference type="EMBL" id="JBICBT010000590">
    <property type="protein sequence ID" value="KAL3108493.1"/>
    <property type="molecule type" value="Genomic_DNA"/>
</dbReference>